<organism evidence="1 2">
    <name type="scientific">Panagrolaimus sp. ES5</name>
    <dbReference type="NCBI Taxonomy" id="591445"/>
    <lineage>
        <taxon>Eukaryota</taxon>
        <taxon>Metazoa</taxon>
        <taxon>Ecdysozoa</taxon>
        <taxon>Nematoda</taxon>
        <taxon>Chromadorea</taxon>
        <taxon>Rhabditida</taxon>
        <taxon>Tylenchina</taxon>
        <taxon>Panagrolaimomorpha</taxon>
        <taxon>Panagrolaimoidea</taxon>
        <taxon>Panagrolaimidae</taxon>
        <taxon>Panagrolaimus</taxon>
    </lineage>
</organism>
<name>A0AC34GCT6_9BILA</name>
<evidence type="ECO:0000313" key="2">
    <source>
        <dbReference type="WBParaSite" id="ES5_v2.g27557.t1"/>
    </source>
</evidence>
<sequence length="72" mass="8045">MSDSDEYEKIDVEDIEDKDSINDVSMQTTSSDQLAVVTEMEMSVDNPTEAENNEAVKSEETKSESNGKFFSI</sequence>
<protein>
    <submittedName>
        <fullName evidence="2">Uncharacterized protein</fullName>
    </submittedName>
</protein>
<proteinExistence type="predicted"/>
<accession>A0AC34GCT6</accession>
<dbReference type="WBParaSite" id="ES5_v2.g27557.t1">
    <property type="protein sequence ID" value="ES5_v2.g27557.t1"/>
    <property type="gene ID" value="ES5_v2.g27557"/>
</dbReference>
<dbReference type="Proteomes" id="UP000887579">
    <property type="component" value="Unplaced"/>
</dbReference>
<evidence type="ECO:0000313" key="1">
    <source>
        <dbReference type="Proteomes" id="UP000887579"/>
    </source>
</evidence>
<reference evidence="2" key="1">
    <citation type="submission" date="2022-11" db="UniProtKB">
        <authorList>
            <consortium name="WormBaseParasite"/>
        </authorList>
    </citation>
    <scope>IDENTIFICATION</scope>
</reference>